<organism evidence="6 7">
    <name type="scientific">Roseovarius gahaiensis</name>
    <dbReference type="NCBI Taxonomy" id="2716691"/>
    <lineage>
        <taxon>Bacteria</taxon>
        <taxon>Pseudomonadati</taxon>
        <taxon>Pseudomonadota</taxon>
        <taxon>Alphaproteobacteria</taxon>
        <taxon>Rhodobacterales</taxon>
        <taxon>Roseobacteraceae</taxon>
        <taxon>Roseovarius</taxon>
    </lineage>
</organism>
<feature type="transmembrane region" description="Helical" evidence="5">
    <location>
        <begin position="155"/>
        <end position="174"/>
    </location>
</feature>
<proteinExistence type="predicted"/>
<reference evidence="6" key="1">
    <citation type="submission" date="2020-03" db="EMBL/GenBank/DDBJ databases">
        <title>Roseovarius gahaiensis sp. nov., isolated from Gahai Saline Lake, China.</title>
        <authorList>
            <person name="Sun X."/>
        </authorList>
    </citation>
    <scope>NUCLEOTIDE SEQUENCE</scope>
    <source>
        <strain evidence="6">GH877</strain>
    </source>
</reference>
<protein>
    <submittedName>
        <fullName evidence="6">DoxX family protein</fullName>
    </submittedName>
</protein>
<evidence type="ECO:0000256" key="5">
    <source>
        <dbReference type="SAM" id="Phobius"/>
    </source>
</evidence>
<dbReference type="Proteomes" id="UP000639775">
    <property type="component" value="Unassembled WGS sequence"/>
</dbReference>
<dbReference type="AlphaFoldDB" id="A0A967BBP2"/>
<evidence type="ECO:0000256" key="4">
    <source>
        <dbReference type="ARBA" id="ARBA00023136"/>
    </source>
</evidence>
<dbReference type="RefSeq" id="WP_167193060.1">
    <property type="nucleotide sequence ID" value="NZ_JAAORB010000003.1"/>
</dbReference>
<keyword evidence="4 5" id="KW-0472">Membrane</keyword>
<comment type="caution">
    <text evidence="6">The sequence shown here is derived from an EMBL/GenBank/DDBJ whole genome shotgun (WGS) entry which is preliminary data.</text>
</comment>
<keyword evidence="2 5" id="KW-0812">Transmembrane</keyword>
<feature type="transmembrane region" description="Helical" evidence="5">
    <location>
        <begin position="20"/>
        <end position="40"/>
    </location>
</feature>
<evidence type="ECO:0000313" key="7">
    <source>
        <dbReference type="Proteomes" id="UP000639775"/>
    </source>
</evidence>
<evidence type="ECO:0000256" key="1">
    <source>
        <dbReference type="ARBA" id="ARBA00004141"/>
    </source>
</evidence>
<gene>
    <name evidence="6" type="ORF">HAT86_02495</name>
</gene>
<keyword evidence="3 5" id="KW-1133">Transmembrane helix</keyword>
<keyword evidence="7" id="KW-1185">Reference proteome</keyword>
<feature type="transmembrane region" description="Helical" evidence="5">
    <location>
        <begin position="95"/>
        <end position="120"/>
    </location>
</feature>
<evidence type="ECO:0000256" key="3">
    <source>
        <dbReference type="ARBA" id="ARBA00022989"/>
    </source>
</evidence>
<dbReference type="EMBL" id="JAAORB010000003">
    <property type="protein sequence ID" value="NHQ73334.1"/>
    <property type="molecule type" value="Genomic_DNA"/>
</dbReference>
<sequence>MTTILSTYYRWSAYLGHADGLLPLIARAIFAAVFLAYFWVSALTKLGDGLFGLFTPSAGAYAQIFPRAMEAAGYDPSQLNLFHTLIVLAGTWAEFTLPALIVIGLLTRFAALGMIGFVVVQTLTDLYGHGAIAEPATVGAWFDKVPDALILDQRALWVFLLLVPMVKGAGALSVDRLLVRNAPSAHPVSPQQGQKHHQAP</sequence>
<dbReference type="InterPro" id="IPR032808">
    <property type="entry name" value="DoxX"/>
</dbReference>
<comment type="subcellular location">
    <subcellularLocation>
        <location evidence="1">Membrane</location>
        <topology evidence="1">Multi-pass membrane protein</topology>
    </subcellularLocation>
</comment>
<name>A0A967BBP2_9RHOB</name>
<dbReference type="GO" id="GO:0016020">
    <property type="term" value="C:membrane"/>
    <property type="evidence" value="ECO:0007669"/>
    <property type="project" value="UniProtKB-SubCell"/>
</dbReference>
<evidence type="ECO:0000256" key="2">
    <source>
        <dbReference type="ARBA" id="ARBA00022692"/>
    </source>
</evidence>
<accession>A0A967BBP2</accession>
<dbReference type="Pfam" id="PF07681">
    <property type="entry name" value="DoxX"/>
    <property type="match status" value="1"/>
</dbReference>
<evidence type="ECO:0000313" key="6">
    <source>
        <dbReference type="EMBL" id="NHQ73334.1"/>
    </source>
</evidence>